<organism evidence="2 3">
    <name type="scientific">Dimargaris verticillata</name>
    <dbReference type="NCBI Taxonomy" id="2761393"/>
    <lineage>
        <taxon>Eukaryota</taxon>
        <taxon>Fungi</taxon>
        <taxon>Fungi incertae sedis</taxon>
        <taxon>Zoopagomycota</taxon>
        <taxon>Kickxellomycotina</taxon>
        <taxon>Dimargaritomycetes</taxon>
        <taxon>Dimargaritales</taxon>
        <taxon>Dimargaritaceae</taxon>
        <taxon>Dimargaris</taxon>
    </lineage>
</organism>
<feature type="signal peptide" evidence="1">
    <location>
        <begin position="1"/>
        <end position="22"/>
    </location>
</feature>
<evidence type="ECO:0000313" key="3">
    <source>
        <dbReference type="Proteomes" id="UP001151582"/>
    </source>
</evidence>
<dbReference type="EMBL" id="JANBQB010000014">
    <property type="protein sequence ID" value="KAJ1984647.1"/>
    <property type="molecule type" value="Genomic_DNA"/>
</dbReference>
<feature type="chain" id="PRO_5040889002" evidence="1">
    <location>
        <begin position="23"/>
        <end position="373"/>
    </location>
</feature>
<comment type="caution">
    <text evidence="2">The sequence shown here is derived from an EMBL/GenBank/DDBJ whole genome shotgun (WGS) entry which is preliminary data.</text>
</comment>
<sequence length="373" mass="41695">MHMLVALGVLCLALTDTGVVNAQPMFGSGSKRSPFSVFGRHPRGSSELVEQGMRTIMSPTSNPQSDNVVIGHLKNAKFRHLLPILRPYYRATWLKYANKGTTKKYVEWAANNDKVKWYRVADMDSEVLRQLNPLGQLIREGREELALAVFERLCQFKKADVALTKDQADLIVCGDGMCAYDLLEAVTLDEARQEHIALMVYRMVASVAVLTENNDALTRLFNAIGGFYGMSGLGGNQKSPDFVRAVDKWDKSDEFDFSKSSLAVPIFQATLFWAQVGAPNYEGWRNAMRRYSGTIRACAALLHMSKGAQRLGRNYISGFTEDTAFQCAESFGLPPTYNLEEPSQLEDLVRLQYGVKDYQLAQEKASDTGRNDQ</sequence>
<protein>
    <submittedName>
        <fullName evidence="2">Uncharacterized protein</fullName>
    </submittedName>
</protein>
<keyword evidence="3" id="KW-1185">Reference proteome</keyword>
<proteinExistence type="predicted"/>
<evidence type="ECO:0000313" key="2">
    <source>
        <dbReference type="EMBL" id="KAJ1984647.1"/>
    </source>
</evidence>
<name>A0A9W8BBL6_9FUNG</name>
<dbReference type="AlphaFoldDB" id="A0A9W8BBL6"/>
<reference evidence="2" key="1">
    <citation type="submission" date="2022-07" db="EMBL/GenBank/DDBJ databases">
        <title>Phylogenomic reconstructions and comparative analyses of Kickxellomycotina fungi.</title>
        <authorList>
            <person name="Reynolds N.K."/>
            <person name="Stajich J.E."/>
            <person name="Barry K."/>
            <person name="Grigoriev I.V."/>
            <person name="Crous P."/>
            <person name="Smith M.E."/>
        </authorList>
    </citation>
    <scope>NUCLEOTIDE SEQUENCE</scope>
    <source>
        <strain evidence="2">RSA 567</strain>
    </source>
</reference>
<evidence type="ECO:0000256" key="1">
    <source>
        <dbReference type="SAM" id="SignalP"/>
    </source>
</evidence>
<keyword evidence="1" id="KW-0732">Signal</keyword>
<gene>
    <name evidence="2" type="ORF">H4R34_000550</name>
</gene>
<dbReference type="Proteomes" id="UP001151582">
    <property type="component" value="Unassembled WGS sequence"/>
</dbReference>
<accession>A0A9W8BBL6</accession>